<dbReference type="Proteomes" id="UP000886725">
    <property type="component" value="Unassembled WGS sequence"/>
</dbReference>
<name>A0A9D1CKW2_9FIRM</name>
<dbReference type="AlphaFoldDB" id="A0A9D1CKW2"/>
<proteinExistence type="predicted"/>
<comment type="caution">
    <text evidence="1">The sequence shown here is derived from an EMBL/GenBank/DDBJ whole genome shotgun (WGS) entry which is preliminary data.</text>
</comment>
<accession>A0A9D1CKW2</accession>
<protein>
    <submittedName>
        <fullName evidence="1">Uncharacterized protein</fullName>
    </submittedName>
</protein>
<reference evidence="1" key="2">
    <citation type="journal article" date="2021" name="PeerJ">
        <title>Extensive microbial diversity within the chicken gut microbiome revealed by metagenomics and culture.</title>
        <authorList>
            <person name="Gilroy R."/>
            <person name="Ravi A."/>
            <person name="Getino M."/>
            <person name="Pursley I."/>
            <person name="Horton D.L."/>
            <person name="Alikhan N.F."/>
            <person name="Baker D."/>
            <person name="Gharbi K."/>
            <person name="Hall N."/>
            <person name="Watson M."/>
            <person name="Adriaenssens E.M."/>
            <person name="Foster-Nyarko E."/>
            <person name="Jarju S."/>
            <person name="Secka A."/>
            <person name="Antonio M."/>
            <person name="Oren A."/>
            <person name="Chaudhuri R.R."/>
            <person name="La Ragione R."/>
            <person name="Hildebrand F."/>
            <person name="Pallen M.J."/>
        </authorList>
    </citation>
    <scope>NUCLEOTIDE SEQUENCE</scope>
    <source>
        <strain evidence="1">CHK165-10780</strain>
    </source>
</reference>
<organism evidence="1 2">
    <name type="scientific">Candidatus Faecenecus gallistercoris</name>
    <dbReference type="NCBI Taxonomy" id="2840793"/>
    <lineage>
        <taxon>Bacteria</taxon>
        <taxon>Bacillati</taxon>
        <taxon>Bacillota</taxon>
        <taxon>Bacillota incertae sedis</taxon>
        <taxon>Candidatus Faecenecus</taxon>
    </lineage>
</organism>
<dbReference type="EMBL" id="DVFU01000081">
    <property type="protein sequence ID" value="HIQ64938.1"/>
    <property type="molecule type" value="Genomic_DNA"/>
</dbReference>
<reference evidence="1" key="1">
    <citation type="submission" date="2020-10" db="EMBL/GenBank/DDBJ databases">
        <authorList>
            <person name="Gilroy R."/>
        </authorList>
    </citation>
    <scope>NUCLEOTIDE SEQUENCE</scope>
    <source>
        <strain evidence="1">CHK165-10780</strain>
    </source>
</reference>
<sequence length="194" mass="22919">MKTLWSVFGKRLEQLIEEEQEIERSLASANTEWRIQNLTREKKRIVKMREELSPTLKSLAKKDKEKWLINAKAFMTEEDQVTWKKEVNASINGIYCGYDIASAMVILEDLWLNCDMDRAVYLLRRAGHLPNGYERVRELMLQYSNMGPEFYEASKRGPLTRKQEERLQQIRSTKRTLMVPQKILRITPPKNKRG</sequence>
<gene>
    <name evidence="1" type="ORF">IAC85_04275</name>
</gene>
<evidence type="ECO:0000313" key="2">
    <source>
        <dbReference type="Proteomes" id="UP000886725"/>
    </source>
</evidence>
<evidence type="ECO:0000313" key="1">
    <source>
        <dbReference type="EMBL" id="HIQ64938.1"/>
    </source>
</evidence>